<comment type="similarity">
    <text evidence="2">Belongs to the G-protein coupled receptor 3 family.</text>
</comment>
<keyword evidence="12" id="KW-1185">Reference proteome</keyword>
<dbReference type="EMBL" id="DS469528">
    <property type="protein sequence ID" value="EDO46341.1"/>
    <property type="molecule type" value="Genomic_DNA"/>
</dbReference>
<evidence type="ECO:0000256" key="5">
    <source>
        <dbReference type="ARBA" id="ARBA00023040"/>
    </source>
</evidence>
<dbReference type="PhylomeDB" id="A7RQD0"/>
<accession>A7RQD0</accession>
<keyword evidence="6" id="KW-0675">Receptor</keyword>
<evidence type="ECO:0000256" key="9">
    <source>
        <dbReference type="SAM" id="Phobius"/>
    </source>
</evidence>
<evidence type="ECO:0000256" key="2">
    <source>
        <dbReference type="ARBA" id="ARBA00007242"/>
    </source>
</evidence>
<dbReference type="GO" id="GO:0004930">
    <property type="term" value="F:G protein-coupled receptor activity"/>
    <property type="evidence" value="ECO:0007669"/>
    <property type="project" value="UniProtKB-KW"/>
</dbReference>
<feature type="non-terminal residue" evidence="11">
    <location>
        <position position="155"/>
    </location>
</feature>
<dbReference type="InParanoid" id="A7RQD0"/>
<dbReference type="PANTHER" id="PTHR32546">
    <property type="entry name" value="G-PROTEIN COUPLED RECEPTOR 158-RELATED"/>
    <property type="match status" value="1"/>
</dbReference>
<keyword evidence="9" id="KW-0472">Membrane</keyword>
<evidence type="ECO:0000256" key="8">
    <source>
        <dbReference type="ARBA" id="ARBA00023224"/>
    </source>
</evidence>
<dbReference type="Pfam" id="PF22572">
    <property type="entry name" value="GPR158_179_EC"/>
    <property type="match status" value="1"/>
</dbReference>
<feature type="transmembrane region" description="Helical" evidence="9">
    <location>
        <begin position="128"/>
        <end position="150"/>
    </location>
</feature>
<keyword evidence="7" id="KW-0325">Glycoprotein</keyword>
<dbReference type="AlphaFoldDB" id="A7RQD0"/>
<organism evidence="11 12">
    <name type="scientific">Nematostella vectensis</name>
    <name type="common">Starlet sea anemone</name>
    <dbReference type="NCBI Taxonomy" id="45351"/>
    <lineage>
        <taxon>Eukaryota</taxon>
        <taxon>Metazoa</taxon>
        <taxon>Cnidaria</taxon>
        <taxon>Anthozoa</taxon>
        <taxon>Hexacorallia</taxon>
        <taxon>Actiniaria</taxon>
        <taxon>Edwardsiidae</taxon>
        <taxon>Nematostella</taxon>
    </lineage>
</organism>
<reference evidence="11 12" key="1">
    <citation type="journal article" date="2007" name="Science">
        <title>Sea anemone genome reveals ancestral eumetazoan gene repertoire and genomic organization.</title>
        <authorList>
            <person name="Putnam N.H."/>
            <person name="Srivastava M."/>
            <person name="Hellsten U."/>
            <person name="Dirks B."/>
            <person name="Chapman J."/>
            <person name="Salamov A."/>
            <person name="Terry A."/>
            <person name="Shapiro H."/>
            <person name="Lindquist E."/>
            <person name="Kapitonov V.V."/>
            <person name="Jurka J."/>
            <person name="Genikhovich G."/>
            <person name="Grigoriev I.V."/>
            <person name="Lucas S.M."/>
            <person name="Steele R.E."/>
            <person name="Finnerty J.R."/>
            <person name="Technau U."/>
            <person name="Martindale M.Q."/>
            <person name="Rokhsar D.S."/>
        </authorList>
    </citation>
    <scope>NUCLEOTIDE SEQUENCE [LARGE SCALE GENOMIC DNA]</scope>
    <source>
        <strain evidence="12">CH2 X CH6</strain>
    </source>
</reference>
<feature type="non-terminal residue" evidence="11">
    <location>
        <position position="1"/>
    </location>
</feature>
<keyword evidence="4" id="KW-0732">Signal</keyword>
<dbReference type="InterPro" id="IPR043458">
    <property type="entry name" value="GPR158/179"/>
</dbReference>
<evidence type="ECO:0000256" key="6">
    <source>
        <dbReference type="ARBA" id="ARBA00023170"/>
    </source>
</evidence>
<dbReference type="HOGENOM" id="CLU_130077_0_0_1"/>
<evidence type="ECO:0000313" key="12">
    <source>
        <dbReference type="Proteomes" id="UP000001593"/>
    </source>
</evidence>
<keyword evidence="8" id="KW-0807">Transducer</keyword>
<gene>
    <name evidence="11" type="ORF">NEMVEDRAFT_v1g65442</name>
</gene>
<protein>
    <recommendedName>
        <fullName evidence="10">GPR158/179 extracellular domain-containing protein</fullName>
    </recommendedName>
</protein>
<keyword evidence="9" id="KW-0812">Transmembrane</keyword>
<dbReference type="eggNOG" id="ENOG502S6JU">
    <property type="taxonomic scope" value="Eukaryota"/>
</dbReference>
<evidence type="ECO:0000259" key="10">
    <source>
        <dbReference type="Pfam" id="PF22572"/>
    </source>
</evidence>
<sequence>RGVTTIDIELTNVDINQCEETLGGTFQFGVFAGTHHCKNETTQCVPVTGRGFRAGSYKCICKPGYYFPLLTPQKYFNGTDIERYASDNQSEYYTTAGSFECLPCKKGCTTCVDNSPCLVTLNWSLRHAMIALALLTVTVTLGIAAFVVYYREIKV</sequence>
<dbReference type="Proteomes" id="UP000001593">
    <property type="component" value="Unassembled WGS sequence"/>
</dbReference>
<evidence type="ECO:0000256" key="1">
    <source>
        <dbReference type="ARBA" id="ARBA00004651"/>
    </source>
</evidence>
<keyword evidence="5" id="KW-0297">G-protein coupled receptor</keyword>
<name>A7RQD0_NEMVE</name>
<dbReference type="Gene3D" id="2.10.25.10">
    <property type="entry name" value="Laminin"/>
    <property type="match status" value="1"/>
</dbReference>
<dbReference type="GO" id="GO:0005886">
    <property type="term" value="C:plasma membrane"/>
    <property type="evidence" value="ECO:0007669"/>
    <property type="project" value="UniProtKB-SubCell"/>
</dbReference>
<keyword evidence="9" id="KW-1133">Transmembrane helix</keyword>
<dbReference type="PANTHER" id="PTHR32546:SF26">
    <property type="entry name" value="SMOG, ISOFORM D"/>
    <property type="match status" value="1"/>
</dbReference>
<evidence type="ECO:0000313" key="11">
    <source>
        <dbReference type="EMBL" id="EDO46341.1"/>
    </source>
</evidence>
<dbReference type="STRING" id="45351.A7RQD0"/>
<evidence type="ECO:0000256" key="7">
    <source>
        <dbReference type="ARBA" id="ARBA00023180"/>
    </source>
</evidence>
<dbReference type="InterPro" id="IPR009030">
    <property type="entry name" value="Growth_fac_rcpt_cys_sf"/>
</dbReference>
<dbReference type="InterPro" id="IPR054714">
    <property type="entry name" value="GPR158_179_extracellular"/>
</dbReference>
<feature type="domain" description="GPR158/179 extracellular" evidence="10">
    <location>
        <begin position="1"/>
        <end position="66"/>
    </location>
</feature>
<comment type="subcellular location">
    <subcellularLocation>
        <location evidence="1">Cell membrane</location>
        <topology evidence="1">Multi-pass membrane protein</topology>
    </subcellularLocation>
</comment>
<keyword evidence="3" id="KW-1003">Cell membrane</keyword>
<proteinExistence type="inferred from homology"/>
<evidence type="ECO:0000256" key="4">
    <source>
        <dbReference type="ARBA" id="ARBA00022729"/>
    </source>
</evidence>
<dbReference type="SUPFAM" id="SSF57184">
    <property type="entry name" value="Growth factor receptor domain"/>
    <property type="match status" value="1"/>
</dbReference>
<evidence type="ECO:0000256" key="3">
    <source>
        <dbReference type="ARBA" id="ARBA00022475"/>
    </source>
</evidence>
<dbReference type="OMA" id="EGCEFCE"/>